<dbReference type="Gene3D" id="3.50.70.10">
    <property type="match status" value="1"/>
</dbReference>
<dbReference type="PANTHER" id="PTHR47589">
    <property type="entry name" value="FATTY-ACID-BINDING PROTEIN 1"/>
    <property type="match status" value="1"/>
</dbReference>
<dbReference type="GO" id="GO:0016872">
    <property type="term" value="F:intramolecular lyase activity"/>
    <property type="evidence" value="ECO:0007669"/>
    <property type="project" value="InterPro"/>
</dbReference>
<evidence type="ECO:0000259" key="3">
    <source>
        <dbReference type="Pfam" id="PF16035"/>
    </source>
</evidence>
<reference evidence="4" key="1">
    <citation type="submission" date="2022-04" db="EMBL/GenBank/DDBJ databases">
        <title>Carnegiea gigantea Genome sequencing and assembly v2.</title>
        <authorList>
            <person name="Copetti D."/>
            <person name="Sanderson M.J."/>
            <person name="Burquez A."/>
            <person name="Wojciechowski M.F."/>
        </authorList>
    </citation>
    <scope>NUCLEOTIDE SEQUENCE</scope>
    <source>
        <strain evidence="4">SGP5-SGP5p</strain>
        <tissue evidence="4">Aerial part</tissue>
    </source>
</reference>
<proteinExistence type="inferred from homology"/>
<evidence type="ECO:0000256" key="1">
    <source>
        <dbReference type="ARBA" id="ARBA00007166"/>
    </source>
</evidence>
<evidence type="ECO:0000313" key="5">
    <source>
        <dbReference type="Proteomes" id="UP001153076"/>
    </source>
</evidence>
<feature type="region of interest" description="Disordered" evidence="2">
    <location>
        <begin position="1"/>
        <end position="25"/>
    </location>
</feature>
<dbReference type="GO" id="GO:0009570">
    <property type="term" value="C:chloroplast stroma"/>
    <property type="evidence" value="ECO:0007669"/>
    <property type="project" value="TreeGrafter"/>
</dbReference>
<sequence>MVSLRFPCSSFPSPGKPINPSSSSRRPSFIPAVTAAAVACTVAAAGNAITQNSNRHPFVQNTLDFILSHLPPNLNPSPFWASLSLSSDAAPVMESKTGASFPPVIKDSQALLGIGLRRKSIFGLKNIDVYAFGVYADEDDVQKKLSEKYGKLSASELKGNKDFNEDVLASDINLTVRLQIVYSKLSIRSVRGAFEDSVGSRLQKFGGPNNKELLQRFTSQFKDDVKIPKGSIIELSREHGHVLRTKIDGEEMGSIQSKLLCQSVLDLYIGEDPFDQQAKENIMHKLAKVFDDKNAPVGSRSLTEPSERHLLPGGASQL</sequence>
<comment type="caution">
    <text evidence="4">The sequence shown here is derived from an EMBL/GenBank/DDBJ whole genome shotgun (WGS) entry which is preliminary data.</text>
</comment>
<keyword evidence="5" id="KW-1185">Reference proteome</keyword>
<dbReference type="Pfam" id="PF16035">
    <property type="entry name" value="Chalcone_2"/>
    <property type="match status" value="1"/>
</dbReference>
<dbReference type="EMBL" id="JAKOGI010000144">
    <property type="protein sequence ID" value="KAJ8442234.1"/>
    <property type="molecule type" value="Genomic_DNA"/>
</dbReference>
<dbReference type="AlphaFoldDB" id="A0A9Q1KEX3"/>
<dbReference type="Gene3D" id="1.10.890.20">
    <property type="match status" value="1"/>
</dbReference>
<dbReference type="InterPro" id="IPR016087">
    <property type="entry name" value="Chalcone_isomerase"/>
</dbReference>
<dbReference type="PANTHER" id="PTHR47589:SF5">
    <property type="entry name" value="CHALCONE ISOMERASE DOMAIN-CONTAINING PROTEIN"/>
    <property type="match status" value="1"/>
</dbReference>
<evidence type="ECO:0000256" key="2">
    <source>
        <dbReference type="SAM" id="MobiDB-lite"/>
    </source>
</evidence>
<dbReference type="InterPro" id="IPR016088">
    <property type="entry name" value="Chalcone_isomerase_3-sand"/>
</dbReference>
<dbReference type="InterPro" id="IPR036298">
    <property type="entry name" value="Chalcone_isomerase_sf"/>
</dbReference>
<organism evidence="4 5">
    <name type="scientific">Carnegiea gigantea</name>
    <dbReference type="NCBI Taxonomy" id="171969"/>
    <lineage>
        <taxon>Eukaryota</taxon>
        <taxon>Viridiplantae</taxon>
        <taxon>Streptophyta</taxon>
        <taxon>Embryophyta</taxon>
        <taxon>Tracheophyta</taxon>
        <taxon>Spermatophyta</taxon>
        <taxon>Magnoliopsida</taxon>
        <taxon>eudicotyledons</taxon>
        <taxon>Gunneridae</taxon>
        <taxon>Pentapetalae</taxon>
        <taxon>Caryophyllales</taxon>
        <taxon>Cactineae</taxon>
        <taxon>Cactaceae</taxon>
        <taxon>Cactoideae</taxon>
        <taxon>Echinocereeae</taxon>
        <taxon>Carnegiea</taxon>
    </lineage>
</organism>
<evidence type="ECO:0000313" key="4">
    <source>
        <dbReference type="EMBL" id="KAJ8442234.1"/>
    </source>
</evidence>
<feature type="region of interest" description="Disordered" evidence="2">
    <location>
        <begin position="295"/>
        <end position="318"/>
    </location>
</feature>
<dbReference type="GO" id="GO:0005504">
    <property type="term" value="F:fatty acid binding"/>
    <property type="evidence" value="ECO:0007669"/>
    <property type="project" value="TreeGrafter"/>
</dbReference>
<name>A0A9Q1KEX3_9CARY</name>
<feature type="domain" description="Chalcone isomerase" evidence="3">
    <location>
        <begin position="110"/>
        <end position="282"/>
    </location>
</feature>
<protein>
    <recommendedName>
        <fullName evidence="3">Chalcone isomerase domain-containing protein</fullName>
    </recommendedName>
</protein>
<dbReference type="OrthoDB" id="18193at2759"/>
<dbReference type="InterPro" id="IPR044228">
    <property type="entry name" value="FAP1"/>
</dbReference>
<dbReference type="GO" id="GO:0006631">
    <property type="term" value="P:fatty acid metabolic process"/>
    <property type="evidence" value="ECO:0007669"/>
    <property type="project" value="TreeGrafter"/>
</dbReference>
<dbReference type="InterPro" id="IPR016089">
    <property type="entry name" value="Chalcone_isomerase_bundle_sf"/>
</dbReference>
<comment type="similarity">
    <text evidence="1">Belongs to the chalcone isomerase family.</text>
</comment>
<accession>A0A9Q1KEX3</accession>
<dbReference type="Proteomes" id="UP001153076">
    <property type="component" value="Unassembled WGS sequence"/>
</dbReference>
<dbReference type="SUPFAM" id="SSF54626">
    <property type="entry name" value="Chalcone isomerase"/>
    <property type="match status" value="1"/>
</dbReference>
<gene>
    <name evidence="4" type="ORF">Cgig2_005174</name>
</gene>